<feature type="compositionally biased region" description="Basic residues" evidence="1">
    <location>
        <begin position="84"/>
        <end position="101"/>
    </location>
</feature>
<evidence type="ECO:0000313" key="3">
    <source>
        <dbReference type="Proteomes" id="UP000286931"/>
    </source>
</evidence>
<gene>
    <name evidence="2" type="ORF">EHYA_01652</name>
</gene>
<dbReference type="EMBL" id="BIFH01000015">
    <property type="protein sequence ID" value="GCD93996.1"/>
    <property type="molecule type" value="Genomic_DNA"/>
</dbReference>
<evidence type="ECO:0000313" key="2">
    <source>
        <dbReference type="EMBL" id="GCD93996.1"/>
    </source>
</evidence>
<evidence type="ECO:0000256" key="1">
    <source>
        <dbReference type="SAM" id="MobiDB-lite"/>
    </source>
</evidence>
<keyword evidence="3" id="KW-1185">Reference proteome</keyword>
<sequence>MPGGLDPTIRPVRRCRPLFDPAPRERTPGGPNPTARPVRRCRPVFADQRTRLVGSLKPRSPARRRRLTLDPDRPRTGYPQPKRDSRRRHPAPSGTRARRTRPDRPLCPPLQAGFRRATRSPRRKPQAPEPPHAGGGPPHGPNRPRTGHPRPETQRAPKTPGPLGNARPAHPAPTGLDPPPPTHPTHPTSPHPPTWPPAPRTRGPRSVKTPAPTAAGLCPSVHELVMGAFDVVFEGSLVVALGDRGRPTGWIDYHNRSSSAKFDELVNGWYRRFP</sequence>
<comment type="caution">
    <text evidence="2">The sequence shown here is derived from an EMBL/GenBank/DDBJ whole genome shotgun (WGS) entry which is preliminary data.</text>
</comment>
<protein>
    <submittedName>
        <fullName evidence="2">Uncharacterized protein</fullName>
    </submittedName>
</protein>
<feature type="region of interest" description="Disordered" evidence="1">
    <location>
        <begin position="1"/>
        <end position="212"/>
    </location>
</feature>
<accession>A0A401YH93</accession>
<proteinExistence type="predicted"/>
<feature type="compositionally biased region" description="Pro residues" evidence="1">
    <location>
        <begin position="176"/>
        <end position="199"/>
    </location>
</feature>
<dbReference type="AlphaFoldDB" id="A0A401YH93"/>
<dbReference type="Proteomes" id="UP000286931">
    <property type="component" value="Unassembled WGS sequence"/>
</dbReference>
<organism evidence="2 3">
    <name type="scientific">Embleya hyalina</name>
    <dbReference type="NCBI Taxonomy" id="516124"/>
    <lineage>
        <taxon>Bacteria</taxon>
        <taxon>Bacillati</taxon>
        <taxon>Actinomycetota</taxon>
        <taxon>Actinomycetes</taxon>
        <taxon>Kitasatosporales</taxon>
        <taxon>Streptomycetaceae</taxon>
        <taxon>Embleya</taxon>
    </lineage>
</organism>
<feature type="compositionally biased region" description="Basic residues" evidence="1">
    <location>
        <begin position="116"/>
        <end position="125"/>
    </location>
</feature>
<name>A0A401YH93_9ACTN</name>
<reference evidence="2 3" key="1">
    <citation type="submission" date="2018-12" db="EMBL/GenBank/DDBJ databases">
        <title>Draft genome sequence of Embleya hyalina NBRC 13850T.</title>
        <authorList>
            <person name="Komaki H."/>
            <person name="Hosoyama A."/>
            <person name="Kimura A."/>
            <person name="Ichikawa N."/>
            <person name="Tamura T."/>
        </authorList>
    </citation>
    <scope>NUCLEOTIDE SEQUENCE [LARGE SCALE GENOMIC DNA]</scope>
    <source>
        <strain evidence="2 3">NBRC 13850</strain>
    </source>
</reference>